<dbReference type="EMBL" id="CAKMRJ010005745">
    <property type="protein sequence ID" value="CAH1451840.1"/>
    <property type="molecule type" value="Genomic_DNA"/>
</dbReference>
<evidence type="ECO:0000313" key="2">
    <source>
        <dbReference type="Proteomes" id="UP001157418"/>
    </source>
</evidence>
<evidence type="ECO:0000313" key="1">
    <source>
        <dbReference type="EMBL" id="CAH1451840.1"/>
    </source>
</evidence>
<sequence>MLSLYKYTHFNKTAPVLGRTEGGEETKAARLPLSRPAIADSSHPSGMLLWSSRPKKRNGPWVSRAAAATRNKEKASEGVMLVTLCVSFT</sequence>
<dbReference type="AlphaFoldDB" id="A0AAU9PNL2"/>
<comment type="caution">
    <text evidence="1">The sequence shown here is derived from an EMBL/GenBank/DDBJ whole genome shotgun (WGS) entry which is preliminary data.</text>
</comment>
<proteinExistence type="predicted"/>
<protein>
    <submittedName>
        <fullName evidence="1">Uncharacterized protein</fullName>
    </submittedName>
</protein>
<name>A0AAU9PNL2_9ASTR</name>
<gene>
    <name evidence="1" type="ORF">LVIROSA_LOCUS37172</name>
</gene>
<keyword evidence="2" id="KW-1185">Reference proteome</keyword>
<reference evidence="1 2" key="1">
    <citation type="submission" date="2022-01" db="EMBL/GenBank/DDBJ databases">
        <authorList>
            <person name="Xiong W."/>
            <person name="Schranz E."/>
        </authorList>
    </citation>
    <scope>NUCLEOTIDE SEQUENCE [LARGE SCALE GENOMIC DNA]</scope>
</reference>
<accession>A0AAU9PNL2</accession>
<organism evidence="1 2">
    <name type="scientific">Lactuca virosa</name>
    <dbReference type="NCBI Taxonomy" id="75947"/>
    <lineage>
        <taxon>Eukaryota</taxon>
        <taxon>Viridiplantae</taxon>
        <taxon>Streptophyta</taxon>
        <taxon>Embryophyta</taxon>
        <taxon>Tracheophyta</taxon>
        <taxon>Spermatophyta</taxon>
        <taxon>Magnoliopsida</taxon>
        <taxon>eudicotyledons</taxon>
        <taxon>Gunneridae</taxon>
        <taxon>Pentapetalae</taxon>
        <taxon>asterids</taxon>
        <taxon>campanulids</taxon>
        <taxon>Asterales</taxon>
        <taxon>Asteraceae</taxon>
        <taxon>Cichorioideae</taxon>
        <taxon>Cichorieae</taxon>
        <taxon>Lactucinae</taxon>
        <taxon>Lactuca</taxon>
    </lineage>
</organism>
<dbReference type="Proteomes" id="UP001157418">
    <property type="component" value="Unassembled WGS sequence"/>
</dbReference>